<proteinExistence type="predicted"/>
<organism evidence="1">
    <name type="scientific">hydrothermal vent metagenome</name>
    <dbReference type="NCBI Taxonomy" id="652676"/>
    <lineage>
        <taxon>unclassified sequences</taxon>
        <taxon>metagenomes</taxon>
        <taxon>ecological metagenomes</taxon>
    </lineage>
</organism>
<evidence type="ECO:0000313" key="1">
    <source>
        <dbReference type="EMBL" id="VAX24803.1"/>
    </source>
</evidence>
<dbReference type="EMBL" id="UOGB01000305">
    <property type="protein sequence ID" value="VAX24803.1"/>
    <property type="molecule type" value="Genomic_DNA"/>
</dbReference>
<gene>
    <name evidence="1" type="ORF">MNBD_NITROSPINAE03-2069</name>
</gene>
<sequence>MKNSIWFKKEFFAVALVFLLFSGCGGGVGDVTTGTVSSTGSRISLN</sequence>
<reference evidence="1" key="1">
    <citation type="submission" date="2018-06" db="EMBL/GenBank/DDBJ databases">
        <authorList>
            <person name="Zhirakovskaya E."/>
        </authorList>
    </citation>
    <scope>NUCLEOTIDE SEQUENCE</scope>
</reference>
<name>A0A3B1CJ89_9ZZZZ</name>
<accession>A0A3B1CJ89</accession>
<dbReference type="AlphaFoldDB" id="A0A3B1CJ89"/>
<feature type="non-terminal residue" evidence="1">
    <location>
        <position position="46"/>
    </location>
</feature>
<dbReference type="PROSITE" id="PS51257">
    <property type="entry name" value="PROKAR_LIPOPROTEIN"/>
    <property type="match status" value="1"/>
</dbReference>
<protein>
    <submittedName>
        <fullName evidence="1">Uncharacterized protein</fullName>
    </submittedName>
</protein>